<sequence>MKESKEKYQEFCQKIYVPLFSKPWWMDAMCRADSWDVWLCENNGRIDAAMPYFQTIRDEKTYITKAKLTQNNGIIFNQLPTSKQATKSAFEERVINQACDFIKSKGLDVYEQQFHFSFTNWLPFYWQGYTAMPRYTFVIEHSKSIDTIWNGVSSKTRSIIRKGAKNSYFDYSLGMDEFYREHEKVFIKQNMACPFSYDEWCRLYDACINHHCGQIICARDINTHRVASVIFIVWDEESAYHLLGGSIPELQNLDTYEALIWEAIKFTYDKKLRYDFEGSVIKRIAKSFREFGATPYCYFRIRKVFNPDILREECESSIKALSSLCCIGGK</sequence>
<organism evidence="2">
    <name type="scientific">bioreactor metagenome</name>
    <dbReference type="NCBI Taxonomy" id="1076179"/>
    <lineage>
        <taxon>unclassified sequences</taxon>
        <taxon>metagenomes</taxon>
        <taxon>ecological metagenomes</taxon>
    </lineage>
</organism>
<proteinExistence type="predicted"/>
<dbReference type="EMBL" id="VSSQ01010903">
    <property type="protein sequence ID" value="MPM45516.1"/>
    <property type="molecule type" value="Genomic_DNA"/>
</dbReference>
<dbReference type="SUPFAM" id="SSF55729">
    <property type="entry name" value="Acyl-CoA N-acyltransferases (Nat)"/>
    <property type="match status" value="1"/>
</dbReference>
<gene>
    <name evidence="2" type="ORF">SDC9_92203</name>
</gene>
<reference evidence="2" key="1">
    <citation type="submission" date="2019-08" db="EMBL/GenBank/DDBJ databases">
        <authorList>
            <person name="Kucharzyk K."/>
            <person name="Murdoch R.W."/>
            <person name="Higgins S."/>
            <person name="Loffler F."/>
        </authorList>
    </citation>
    <scope>NUCLEOTIDE SEQUENCE</scope>
</reference>
<accession>A0A644ZXS3</accession>
<name>A0A644ZXS3_9ZZZZ</name>
<evidence type="ECO:0000313" key="2">
    <source>
        <dbReference type="EMBL" id="MPM45516.1"/>
    </source>
</evidence>
<dbReference type="AlphaFoldDB" id="A0A644ZXS3"/>
<protein>
    <recommendedName>
        <fullName evidence="1">BioF2-like acetyltransferase domain-containing protein</fullName>
    </recommendedName>
</protein>
<dbReference type="Gene3D" id="3.40.630.30">
    <property type="match status" value="1"/>
</dbReference>
<feature type="domain" description="BioF2-like acetyltransferase" evidence="1">
    <location>
        <begin position="175"/>
        <end position="276"/>
    </location>
</feature>
<dbReference type="InterPro" id="IPR016181">
    <property type="entry name" value="Acyl_CoA_acyltransferase"/>
</dbReference>
<dbReference type="InterPro" id="IPR038740">
    <property type="entry name" value="BioF2-like_GNAT_dom"/>
</dbReference>
<comment type="caution">
    <text evidence="2">The sequence shown here is derived from an EMBL/GenBank/DDBJ whole genome shotgun (WGS) entry which is preliminary data.</text>
</comment>
<evidence type="ECO:0000259" key="1">
    <source>
        <dbReference type="Pfam" id="PF13480"/>
    </source>
</evidence>
<dbReference type="Pfam" id="PF13480">
    <property type="entry name" value="Acetyltransf_6"/>
    <property type="match status" value="1"/>
</dbReference>